<reference evidence="8" key="1">
    <citation type="submission" date="2023-03" db="EMBL/GenBank/DDBJ databases">
        <title>Lomoglobus Profundus gen. nov., sp. nov., a novel member of the phylum Verrucomicrobia, isolated from deep-marine sediment of South China Sea.</title>
        <authorList>
            <person name="Ahmad T."/>
            <person name="Ishaq S.E."/>
            <person name="Wang F."/>
        </authorList>
    </citation>
    <scope>NUCLEOTIDE SEQUENCE</scope>
    <source>
        <strain evidence="8">LMO-M01</strain>
    </source>
</reference>
<dbReference type="AlphaFoldDB" id="A0AAF0CQ43"/>
<evidence type="ECO:0000256" key="5">
    <source>
        <dbReference type="ARBA" id="ARBA00022989"/>
    </source>
</evidence>
<feature type="transmembrane region" description="Helical" evidence="7">
    <location>
        <begin position="298"/>
        <end position="321"/>
    </location>
</feature>
<feature type="transmembrane region" description="Helical" evidence="7">
    <location>
        <begin position="209"/>
        <end position="226"/>
    </location>
</feature>
<feature type="transmembrane region" description="Helical" evidence="7">
    <location>
        <begin position="148"/>
        <end position="168"/>
    </location>
</feature>
<evidence type="ECO:0000256" key="4">
    <source>
        <dbReference type="ARBA" id="ARBA00022692"/>
    </source>
</evidence>
<gene>
    <name evidence="8" type="ORF">PXH66_03915</name>
</gene>
<evidence type="ECO:0000256" key="6">
    <source>
        <dbReference type="ARBA" id="ARBA00023136"/>
    </source>
</evidence>
<sequence length="326" mass="33279">MNPGTSPARAPVLSGVLVTLGAAGALVPGVPPWLALLMGAAIGLSWGPPTWLPVTRIMHTTLQLAVVGIGAGINLAVVGRVGLSSIGYTMIGLVFTLIVGVVLAKRGGVGPHVGALLFAGTGICGGSAIAAVAPAIRARADETSASISTVFLLNAVALLIFPALGRWLGLDPGEFGLWCALAIHDTSSVVGAALTGGPDALVTATTVKLVRSLWIVPVTLALGFAFRRIRPAAGAAKLPVPWFIGGFVLLSAMFTAMPALAGWIDPIAMAARALLSLTLFLIGLNMSRAVWRRVGYRALLVGVGLWIAVATGTLLAIKLGWISQEV</sequence>
<evidence type="ECO:0000256" key="3">
    <source>
        <dbReference type="ARBA" id="ARBA00022475"/>
    </source>
</evidence>
<dbReference type="PANTHER" id="PTHR30106:SF1">
    <property type="entry name" value="UPF0324 MEMBRANE PROTEIN FN0533"/>
    <property type="match status" value="1"/>
</dbReference>
<comment type="subcellular location">
    <subcellularLocation>
        <location evidence="1">Cell membrane</location>
        <topology evidence="1">Multi-pass membrane protein</topology>
    </subcellularLocation>
</comment>
<dbReference type="GO" id="GO:0005886">
    <property type="term" value="C:plasma membrane"/>
    <property type="evidence" value="ECO:0007669"/>
    <property type="project" value="UniProtKB-SubCell"/>
</dbReference>
<keyword evidence="3" id="KW-1003">Cell membrane</keyword>
<feature type="transmembrane region" description="Helical" evidence="7">
    <location>
        <begin position="61"/>
        <end position="79"/>
    </location>
</feature>
<keyword evidence="5 7" id="KW-1133">Transmembrane helix</keyword>
<dbReference type="Proteomes" id="UP001218638">
    <property type="component" value="Chromosome"/>
</dbReference>
<dbReference type="InterPro" id="IPR018383">
    <property type="entry name" value="UPF0324_pro"/>
</dbReference>
<feature type="transmembrane region" description="Helical" evidence="7">
    <location>
        <begin position="238"/>
        <end position="261"/>
    </location>
</feature>
<evidence type="ECO:0000313" key="8">
    <source>
        <dbReference type="EMBL" id="WED65995.1"/>
    </source>
</evidence>
<feature type="transmembrane region" description="Helical" evidence="7">
    <location>
        <begin position="267"/>
        <end position="286"/>
    </location>
</feature>
<comment type="similarity">
    <text evidence="2">Belongs to the UPF0324 family.</text>
</comment>
<dbReference type="Pfam" id="PF03601">
    <property type="entry name" value="Cons_hypoth698"/>
    <property type="match status" value="1"/>
</dbReference>
<dbReference type="PANTHER" id="PTHR30106">
    <property type="entry name" value="INNER MEMBRANE PROTEIN YEIH-RELATED"/>
    <property type="match status" value="1"/>
</dbReference>
<feature type="transmembrane region" description="Helical" evidence="7">
    <location>
        <begin position="116"/>
        <end position="136"/>
    </location>
</feature>
<accession>A0AAF0CQ43</accession>
<dbReference type="RefSeq" id="WP_330931184.1">
    <property type="nucleotide sequence ID" value="NZ_CP119075.1"/>
</dbReference>
<evidence type="ECO:0000313" key="9">
    <source>
        <dbReference type="Proteomes" id="UP001218638"/>
    </source>
</evidence>
<evidence type="ECO:0000256" key="1">
    <source>
        <dbReference type="ARBA" id="ARBA00004651"/>
    </source>
</evidence>
<evidence type="ECO:0000256" key="7">
    <source>
        <dbReference type="SAM" id="Phobius"/>
    </source>
</evidence>
<keyword evidence="4 7" id="KW-0812">Transmembrane</keyword>
<proteinExistence type="inferred from homology"/>
<keyword evidence="9" id="KW-1185">Reference proteome</keyword>
<dbReference type="EMBL" id="CP119075">
    <property type="protein sequence ID" value="WED65995.1"/>
    <property type="molecule type" value="Genomic_DNA"/>
</dbReference>
<feature type="transmembrane region" description="Helical" evidence="7">
    <location>
        <begin position="85"/>
        <end position="104"/>
    </location>
</feature>
<evidence type="ECO:0000256" key="2">
    <source>
        <dbReference type="ARBA" id="ARBA00007977"/>
    </source>
</evidence>
<keyword evidence="6 7" id="KW-0472">Membrane</keyword>
<dbReference type="KEGG" id="slom:PXH66_03915"/>
<protein>
    <submittedName>
        <fullName evidence="8">Sulfate exporter family transporter</fullName>
    </submittedName>
</protein>
<organism evidence="8 9">
    <name type="scientific">Synoicihabitans lomoniglobus</name>
    <dbReference type="NCBI Taxonomy" id="2909285"/>
    <lineage>
        <taxon>Bacteria</taxon>
        <taxon>Pseudomonadati</taxon>
        <taxon>Verrucomicrobiota</taxon>
        <taxon>Opitutia</taxon>
        <taxon>Opitutales</taxon>
        <taxon>Opitutaceae</taxon>
        <taxon>Synoicihabitans</taxon>
    </lineage>
</organism>
<name>A0AAF0CQ43_9BACT</name>